<dbReference type="AlphaFoldDB" id="Z9JYN8"/>
<reference evidence="1 2" key="1">
    <citation type="submission" date="2014-02" db="EMBL/GenBank/DDBJ databases">
        <title>Genome sequence of Brachybacterium phenoliresistens strain W13A50.</title>
        <authorList>
            <person name="Wang X."/>
        </authorList>
    </citation>
    <scope>NUCLEOTIDE SEQUENCE [LARGE SCALE GENOMIC DNA]</scope>
    <source>
        <strain evidence="1 2">W13A50</strain>
    </source>
</reference>
<accession>Z9JYN8</accession>
<evidence type="ECO:0000313" key="2">
    <source>
        <dbReference type="Proteomes" id="UP000023067"/>
    </source>
</evidence>
<name>Z9JYN8_9MICO</name>
<keyword evidence="2" id="KW-1185">Reference proteome</keyword>
<dbReference type="OrthoDB" id="4794502at2"/>
<proteinExistence type="predicted"/>
<comment type="caution">
    <text evidence="1">The sequence shown here is derived from an EMBL/GenBank/DDBJ whole genome shotgun (WGS) entry which is preliminary data.</text>
</comment>
<dbReference type="PATRIC" id="fig|396014.3.peg.549"/>
<dbReference type="EMBL" id="JDYK01000002">
    <property type="protein sequence ID" value="EWS82907.1"/>
    <property type="molecule type" value="Genomic_DNA"/>
</dbReference>
<dbReference type="STRING" id="396014.BF93_07765"/>
<organism evidence="1 2">
    <name type="scientific">Brachybacterium phenoliresistens</name>
    <dbReference type="NCBI Taxonomy" id="396014"/>
    <lineage>
        <taxon>Bacteria</taxon>
        <taxon>Bacillati</taxon>
        <taxon>Actinomycetota</taxon>
        <taxon>Actinomycetes</taxon>
        <taxon>Micrococcales</taxon>
        <taxon>Dermabacteraceae</taxon>
        <taxon>Brachybacterium</taxon>
    </lineage>
</organism>
<evidence type="ECO:0000313" key="1">
    <source>
        <dbReference type="EMBL" id="EWS82907.1"/>
    </source>
</evidence>
<dbReference type="RefSeq" id="WP_051486431.1">
    <property type="nucleotide sequence ID" value="NZ_BAAAOW010000001.1"/>
</dbReference>
<protein>
    <submittedName>
        <fullName evidence="1">Uncharacterized protein</fullName>
    </submittedName>
</protein>
<dbReference type="HOGENOM" id="CLU_2421159_0_0_11"/>
<dbReference type="Proteomes" id="UP000023067">
    <property type="component" value="Unassembled WGS sequence"/>
</dbReference>
<gene>
    <name evidence="1" type="ORF">BF93_07765</name>
</gene>
<sequence length="91" mass="9651">MIGPSTTPAQRAEEQITVQFAGPDVLEGAIAWARDVLDDAGVDAARKPRAAARRLRAARPGLSRIAARYLVHRVRGGGPAQGDGRGALLRR</sequence>